<evidence type="ECO:0000313" key="2">
    <source>
        <dbReference type="Proteomes" id="UP000887578"/>
    </source>
</evidence>
<proteinExistence type="predicted"/>
<dbReference type="Pfam" id="PF16013">
    <property type="entry name" value="DUF4781"/>
    <property type="match status" value="1"/>
</dbReference>
<evidence type="ECO:0000259" key="1">
    <source>
        <dbReference type="Pfam" id="PF16013"/>
    </source>
</evidence>
<reference evidence="3" key="1">
    <citation type="submission" date="2022-11" db="UniProtKB">
        <authorList>
            <consortium name="WormBaseParasite"/>
        </authorList>
    </citation>
    <scope>IDENTIFICATION</scope>
</reference>
<dbReference type="AlphaFoldDB" id="A0A914PDA3"/>
<accession>A0A914PDA3</accession>
<sequence>MFDPARDPVVEYGTSPACKLSSRIARMFDTTASIGALGAGVIGIATLFTPVGWIGAPVLLACEIVGGASATYGLGRAADRLVDKSRHGESLTDFESATLWISVAAAPLHYVSSLANAKLVKGATQGRIFSNSTRMFATTLKCTNLGLDGVMLGFGLTNLIEKYKSDELNSLDVLQFSMSVFFFSHTLMQPITAKAVIKNAQNQHIQRYFENMSDAEAKAAFQTFLDQHRGGITKHAKIIRSLNHMNDPNAFFKSVKGATVDIGGKKTVLVKDAHGRTNRINPNRTSFQLGKDPIQTDFKNKPQNCLGGKKPDEYVLNGKRIFKDLDKRQVARVGKVLGGSANYNKEIVKTAEIIAKSLDVKDADKFMSIIEIILAHLKGKSSANKTDRLKILQSSGKDLFVKSINEDLIRATNIAKNAKYSFADPYKAVYHFRKHGHDFPSKIQGDSMDIYLGEVPKHIIQDAHLVDVHTFDDGSIKKFYTNKNDHFAVTVETPKKQIICTMFRNEGSWKDHISKMEENPNVNSVRPNLSIKEGSWKNYILKMKNHVQPNLSIYDAAELWAKSLGFLAMQIFIVVNGRKKPISEVDNLDPEVHEEIARLLAELSTLEGDSSDDDDEIS</sequence>
<protein>
    <submittedName>
        <fullName evidence="3">DUF4781 domain-containing protein</fullName>
    </submittedName>
</protein>
<keyword evidence="2" id="KW-1185">Reference proteome</keyword>
<dbReference type="PANTHER" id="PTHR21115">
    <property type="entry name" value="GH06117P-RELATED"/>
    <property type="match status" value="1"/>
</dbReference>
<dbReference type="InterPro" id="IPR031962">
    <property type="entry name" value="DUF4781"/>
</dbReference>
<dbReference type="Proteomes" id="UP000887578">
    <property type="component" value="Unplaced"/>
</dbReference>
<name>A0A914PDA3_9BILA</name>
<organism evidence="2 3">
    <name type="scientific">Panagrolaimus davidi</name>
    <dbReference type="NCBI Taxonomy" id="227884"/>
    <lineage>
        <taxon>Eukaryota</taxon>
        <taxon>Metazoa</taxon>
        <taxon>Ecdysozoa</taxon>
        <taxon>Nematoda</taxon>
        <taxon>Chromadorea</taxon>
        <taxon>Rhabditida</taxon>
        <taxon>Tylenchina</taxon>
        <taxon>Panagrolaimomorpha</taxon>
        <taxon>Panagrolaimoidea</taxon>
        <taxon>Panagrolaimidae</taxon>
        <taxon>Panagrolaimus</taxon>
    </lineage>
</organism>
<dbReference type="PANTHER" id="PTHR21115:SF0">
    <property type="entry name" value="GH06117P-RELATED"/>
    <property type="match status" value="1"/>
</dbReference>
<dbReference type="WBParaSite" id="PDA_v2.g15625.t1">
    <property type="protein sequence ID" value="PDA_v2.g15625.t1"/>
    <property type="gene ID" value="PDA_v2.g15625"/>
</dbReference>
<feature type="domain" description="DUF4781" evidence="1">
    <location>
        <begin position="7"/>
        <end position="243"/>
    </location>
</feature>
<evidence type="ECO:0000313" key="3">
    <source>
        <dbReference type="WBParaSite" id="PDA_v2.g15625.t1"/>
    </source>
</evidence>